<reference evidence="4" key="2">
    <citation type="submission" date="2023-05" db="EMBL/GenBank/DDBJ databases">
        <authorList>
            <consortium name="Lawrence Berkeley National Laboratory"/>
            <person name="Steindorff A."/>
            <person name="Hensen N."/>
            <person name="Bonometti L."/>
            <person name="Westerberg I."/>
            <person name="Brannstrom I.O."/>
            <person name="Guillou S."/>
            <person name="Cros-Aarteil S."/>
            <person name="Calhoun S."/>
            <person name="Haridas S."/>
            <person name="Kuo A."/>
            <person name="Mondo S."/>
            <person name="Pangilinan J."/>
            <person name="Riley R."/>
            <person name="Labutti K."/>
            <person name="Andreopoulos B."/>
            <person name="Lipzen A."/>
            <person name="Chen C."/>
            <person name="Yanf M."/>
            <person name="Daum C."/>
            <person name="Ng V."/>
            <person name="Clum A."/>
            <person name="Ohm R."/>
            <person name="Martin F."/>
            <person name="Silar P."/>
            <person name="Natvig D."/>
            <person name="Lalanne C."/>
            <person name="Gautier V."/>
            <person name="Ament-Velasquez S.L."/>
            <person name="Kruys A."/>
            <person name="Hutchinson M.I."/>
            <person name="Powell A.J."/>
            <person name="Barry K."/>
            <person name="Miller A.N."/>
            <person name="Grigoriev I.V."/>
            <person name="Debuchy R."/>
            <person name="Gladieux P."/>
            <person name="Thoren M.H."/>
            <person name="Johannesson H."/>
        </authorList>
    </citation>
    <scope>NUCLEOTIDE SEQUENCE</scope>
    <source>
        <strain evidence="4">CBS 315.58</strain>
    </source>
</reference>
<dbReference type="PANTHER" id="PTHR43580">
    <property type="entry name" value="OXIDOREDUCTASE GLYR1-RELATED"/>
    <property type="match status" value="1"/>
</dbReference>
<comment type="caution">
    <text evidence="4">The sequence shown here is derived from an EMBL/GenBank/DDBJ whole genome shotgun (WGS) entry which is preliminary data.</text>
</comment>
<evidence type="ECO:0000313" key="4">
    <source>
        <dbReference type="EMBL" id="KAK4205312.1"/>
    </source>
</evidence>
<dbReference type="SUPFAM" id="SSF48179">
    <property type="entry name" value="6-phosphogluconate dehydrogenase C-terminal domain-like"/>
    <property type="match status" value="1"/>
</dbReference>
<organism evidence="4 5">
    <name type="scientific">Triangularia verruculosa</name>
    <dbReference type="NCBI Taxonomy" id="2587418"/>
    <lineage>
        <taxon>Eukaryota</taxon>
        <taxon>Fungi</taxon>
        <taxon>Dikarya</taxon>
        <taxon>Ascomycota</taxon>
        <taxon>Pezizomycotina</taxon>
        <taxon>Sordariomycetes</taxon>
        <taxon>Sordariomycetidae</taxon>
        <taxon>Sordariales</taxon>
        <taxon>Podosporaceae</taxon>
        <taxon>Triangularia</taxon>
    </lineage>
</organism>
<protein>
    <submittedName>
        <fullName evidence="4">6-phosphogluconate dehydrogenase</fullName>
    </submittedName>
</protein>
<dbReference type="Pfam" id="PF03446">
    <property type="entry name" value="NAD_binding_2"/>
    <property type="match status" value="1"/>
</dbReference>
<dbReference type="InterPro" id="IPR006115">
    <property type="entry name" value="6PGDH_NADP-bd"/>
</dbReference>
<dbReference type="PANTHER" id="PTHR43580:SF2">
    <property type="entry name" value="CYTOKINE-LIKE NUCLEAR FACTOR N-PAC"/>
    <property type="match status" value="1"/>
</dbReference>
<dbReference type="InterPro" id="IPR051265">
    <property type="entry name" value="HIBADH-related_NP60_sf"/>
</dbReference>
<dbReference type="Proteomes" id="UP001303160">
    <property type="component" value="Unassembled WGS sequence"/>
</dbReference>
<dbReference type="Gene3D" id="1.10.1040.10">
    <property type="entry name" value="N-(1-d-carboxylethyl)-l-norvaline Dehydrogenase, domain 2"/>
    <property type="match status" value="1"/>
</dbReference>
<dbReference type="InterPro" id="IPR008927">
    <property type="entry name" value="6-PGluconate_DH-like_C_sf"/>
</dbReference>
<dbReference type="Gene3D" id="3.40.50.720">
    <property type="entry name" value="NAD(P)-binding Rossmann-like Domain"/>
    <property type="match status" value="1"/>
</dbReference>
<dbReference type="SUPFAM" id="SSF51735">
    <property type="entry name" value="NAD(P)-binding Rossmann-fold domains"/>
    <property type="match status" value="1"/>
</dbReference>
<dbReference type="GO" id="GO:0140673">
    <property type="term" value="P:transcription elongation-coupled chromatin remodeling"/>
    <property type="evidence" value="ECO:0007669"/>
    <property type="project" value="TreeGrafter"/>
</dbReference>
<reference evidence="4" key="1">
    <citation type="journal article" date="2023" name="Mol. Phylogenet. Evol.">
        <title>Genome-scale phylogeny and comparative genomics of the fungal order Sordariales.</title>
        <authorList>
            <person name="Hensen N."/>
            <person name="Bonometti L."/>
            <person name="Westerberg I."/>
            <person name="Brannstrom I.O."/>
            <person name="Guillou S."/>
            <person name="Cros-Aarteil S."/>
            <person name="Calhoun S."/>
            <person name="Haridas S."/>
            <person name="Kuo A."/>
            <person name="Mondo S."/>
            <person name="Pangilinan J."/>
            <person name="Riley R."/>
            <person name="LaButti K."/>
            <person name="Andreopoulos B."/>
            <person name="Lipzen A."/>
            <person name="Chen C."/>
            <person name="Yan M."/>
            <person name="Daum C."/>
            <person name="Ng V."/>
            <person name="Clum A."/>
            <person name="Steindorff A."/>
            <person name="Ohm R.A."/>
            <person name="Martin F."/>
            <person name="Silar P."/>
            <person name="Natvig D.O."/>
            <person name="Lalanne C."/>
            <person name="Gautier V."/>
            <person name="Ament-Velasquez S.L."/>
            <person name="Kruys A."/>
            <person name="Hutchinson M.I."/>
            <person name="Powell A.J."/>
            <person name="Barry K."/>
            <person name="Miller A.N."/>
            <person name="Grigoriev I.V."/>
            <person name="Debuchy R."/>
            <person name="Gladieux P."/>
            <person name="Hiltunen Thoren M."/>
            <person name="Johannesson H."/>
        </authorList>
    </citation>
    <scope>NUCLEOTIDE SEQUENCE</scope>
    <source>
        <strain evidence="4">CBS 315.58</strain>
    </source>
</reference>
<comment type="similarity">
    <text evidence="1">Belongs to the HIBADH-related family. NP60 subfamily.</text>
</comment>
<accession>A0AAN7B0G8</accession>
<dbReference type="GO" id="GO:0050661">
    <property type="term" value="F:NADP binding"/>
    <property type="evidence" value="ECO:0007669"/>
    <property type="project" value="InterPro"/>
</dbReference>
<feature type="domain" description="6-phosphogluconate dehydrogenase NADP-binding" evidence="2">
    <location>
        <begin position="19"/>
        <end position="84"/>
    </location>
</feature>
<dbReference type="AlphaFoldDB" id="A0AAN7B0G8"/>
<gene>
    <name evidence="4" type="ORF">QBC40DRAFT_215530</name>
</gene>
<name>A0AAN7B0G8_9PEZI</name>
<dbReference type="EMBL" id="MU863877">
    <property type="protein sequence ID" value="KAK4205312.1"/>
    <property type="molecule type" value="Genomic_DNA"/>
</dbReference>
<feature type="domain" description="Phosphogluconate dehydrogenase NAD-binding putative C-terminal" evidence="3">
    <location>
        <begin position="220"/>
        <end position="293"/>
    </location>
</feature>
<dbReference type="InterPro" id="IPR015814">
    <property type="entry name" value="Pgluconate_DH_NAD-bd_C"/>
</dbReference>
<dbReference type="GO" id="GO:0003677">
    <property type="term" value="F:DNA binding"/>
    <property type="evidence" value="ECO:0007669"/>
    <property type="project" value="TreeGrafter"/>
</dbReference>
<evidence type="ECO:0000259" key="2">
    <source>
        <dbReference type="Pfam" id="PF03446"/>
    </source>
</evidence>
<keyword evidence="5" id="KW-1185">Reference proteome</keyword>
<dbReference type="GO" id="GO:0000785">
    <property type="term" value="C:chromatin"/>
    <property type="evidence" value="ECO:0007669"/>
    <property type="project" value="TreeGrafter"/>
</dbReference>
<evidence type="ECO:0000313" key="5">
    <source>
        <dbReference type="Proteomes" id="UP001303160"/>
    </source>
</evidence>
<sequence length="339" mass="35501">MTAPLPDLAALGKTRRGVIGIVSMGDMGSGIARMLVAHGYAVLTNVSDRSPDTVSRAEAAGAILVSDDGVLVSYCDVILSIVPPAFAYETAERVGREVGGRGEGKGKGLLYYADLNAVSPGTVREIGGLFEGREGVRFIDGCILGGPPVFVEGEGQWTKPVIPTSGDWGFGSVYGSPELATILRARHIDGEIGKASGLKMVFAGLSKGFAAVALESVTTAREMGVLGELVRSVGELGGEGEIRRLERAVTGLGPKAGRWVREMEEIAVTHMEYGGWGGEHGIFEAAAEIYRTVATETVLGREKIGKRERGTTVEGVAVAVGEGLRKRKEKEEGGGEGEV</sequence>
<dbReference type="InterPro" id="IPR036291">
    <property type="entry name" value="NAD(P)-bd_dom_sf"/>
</dbReference>
<evidence type="ECO:0000256" key="1">
    <source>
        <dbReference type="ARBA" id="ARBA00007598"/>
    </source>
</evidence>
<dbReference type="Pfam" id="PF09130">
    <property type="entry name" value="DUF1932"/>
    <property type="match status" value="1"/>
</dbReference>
<proteinExistence type="inferred from homology"/>
<dbReference type="GO" id="GO:0031491">
    <property type="term" value="F:nucleosome binding"/>
    <property type="evidence" value="ECO:0007669"/>
    <property type="project" value="TreeGrafter"/>
</dbReference>
<evidence type="ECO:0000259" key="3">
    <source>
        <dbReference type="Pfam" id="PF09130"/>
    </source>
</evidence>
<dbReference type="InterPro" id="IPR013328">
    <property type="entry name" value="6PGD_dom2"/>
</dbReference>